<feature type="region of interest" description="Disordered" evidence="1">
    <location>
        <begin position="199"/>
        <end position="228"/>
    </location>
</feature>
<evidence type="ECO:0000259" key="2">
    <source>
        <dbReference type="Pfam" id="PF08044"/>
    </source>
</evidence>
<name>A0A2G1XQR0_STRCJ</name>
<dbReference type="AlphaFoldDB" id="A0A2G1XQR0"/>
<organism evidence="4 6">
    <name type="scientific">Streptomyces cinnamoneus</name>
    <name type="common">Streptoverticillium cinnamoneum</name>
    <dbReference type="NCBI Taxonomy" id="53446"/>
    <lineage>
        <taxon>Bacteria</taxon>
        <taxon>Bacillati</taxon>
        <taxon>Actinomycetota</taxon>
        <taxon>Actinomycetes</taxon>
        <taxon>Kitasatosporales</taxon>
        <taxon>Streptomycetaceae</taxon>
        <taxon>Streptomyces</taxon>
        <taxon>Streptomyces cinnamoneus group</taxon>
    </lineage>
</organism>
<dbReference type="InterPro" id="IPR012551">
    <property type="entry name" value="DUF1707_SHOCT-like"/>
</dbReference>
<keyword evidence="6" id="KW-1185">Reference proteome</keyword>
<evidence type="ECO:0000313" key="5">
    <source>
        <dbReference type="EMBL" id="PHQ53580.1"/>
    </source>
</evidence>
<dbReference type="OrthoDB" id="3625082at2"/>
<feature type="domain" description="DUF1707" evidence="2">
    <location>
        <begin position="8"/>
        <end position="60"/>
    </location>
</feature>
<accession>A0A2G1XQR0</accession>
<evidence type="ECO:0000313" key="4">
    <source>
        <dbReference type="EMBL" id="PHQ53578.1"/>
    </source>
</evidence>
<gene>
    <name evidence="4" type="ORF">BLA24_00230</name>
    <name evidence="5" type="ORF">BLA24_00245</name>
    <name evidence="3" type="ORF">BLA24_19780</name>
</gene>
<dbReference type="EMBL" id="NHZO01000009">
    <property type="protein sequence ID" value="PHQ53578.1"/>
    <property type="molecule type" value="Genomic_DNA"/>
</dbReference>
<sequence>MSSELPEMRASDAERERVAEALREAVAEGRLDMEEFDERLEAAYKARTHADLEPLVRDLPVPSAASAAPERAEAGDWAARIGGTATSRGAVGIVGGFQRKGGWTVPRVFTAFCFWGGGEIDLREARFEDREVVIRCIAVMGGMQVTVPPDLDVHVSGIGVMGGFDDKASGTGTPGSPTVRVTGFAFWGGVGVDRKVTKAERKRLREERREQRRLERGDGWGDGRKTLE</sequence>
<dbReference type="EMBL" id="NHZO01000009">
    <property type="protein sequence ID" value="PHQ53580.1"/>
    <property type="molecule type" value="Genomic_DNA"/>
</dbReference>
<reference evidence="4 6" key="1">
    <citation type="journal article" date="2017" name="Biochemistry">
        <title>Identification of the Biosynthetic Pathway for the Antibiotic Bicyclomycin.</title>
        <authorList>
            <person name="Patteson J."/>
            <person name="Cai W."/>
            <person name="Johnson R.A."/>
            <person name="Santa Maria K."/>
            <person name="Li B."/>
        </authorList>
    </citation>
    <scope>NUCLEOTIDE SEQUENCE [LARGE SCALE GENOMIC DNA]</scope>
    <source>
        <strain evidence="4 6">ATCC 21532</strain>
    </source>
</reference>
<comment type="caution">
    <text evidence="4">The sequence shown here is derived from an EMBL/GenBank/DDBJ whole genome shotgun (WGS) entry which is preliminary data.</text>
</comment>
<evidence type="ECO:0000313" key="3">
    <source>
        <dbReference type="EMBL" id="PHQ49879.1"/>
    </source>
</evidence>
<dbReference type="Pfam" id="PF08044">
    <property type="entry name" value="DUF1707"/>
    <property type="match status" value="1"/>
</dbReference>
<dbReference type="RefSeq" id="WP_099197323.1">
    <property type="nucleotide sequence ID" value="NZ_JBIRXA010000014.1"/>
</dbReference>
<proteinExistence type="predicted"/>
<protein>
    <recommendedName>
        <fullName evidence="2">DUF1707 domain-containing protein</fullName>
    </recommendedName>
</protein>
<evidence type="ECO:0000256" key="1">
    <source>
        <dbReference type="SAM" id="MobiDB-lite"/>
    </source>
</evidence>
<evidence type="ECO:0000313" key="6">
    <source>
        <dbReference type="Proteomes" id="UP000222531"/>
    </source>
</evidence>
<dbReference type="PANTHER" id="PTHR40763">
    <property type="entry name" value="MEMBRANE PROTEIN-RELATED"/>
    <property type="match status" value="1"/>
</dbReference>
<dbReference type="EMBL" id="NHZO01000151">
    <property type="protein sequence ID" value="PHQ49879.1"/>
    <property type="molecule type" value="Genomic_DNA"/>
</dbReference>
<dbReference type="Proteomes" id="UP000222531">
    <property type="component" value="Unassembled WGS sequence"/>
</dbReference>
<dbReference type="PANTHER" id="PTHR40763:SF4">
    <property type="entry name" value="DUF1707 DOMAIN-CONTAINING PROTEIN"/>
    <property type="match status" value="1"/>
</dbReference>